<dbReference type="AlphaFoldDB" id="A0A346UT10"/>
<gene>
    <name evidence="2" type="ORF">NCTC13307_03019</name>
</gene>
<organism evidence="2">
    <name type="scientific">Clostridioides difficile</name>
    <name type="common">Peptoclostridium difficile</name>
    <dbReference type="NCBI Taxonomy" id="1496"/>
    <lineage>
        <taxon>Bacteria</taxon>
        <taxon>Bacillati</taxon>
        <taxon>Bacillota</taxon>
        <taxon>Clostridia</taxon>
        <taxon>Peptostreptococcales</taxon>
        <taxon>Peptostreptococcaceae</taxon>
        <taxon>Clostridioides</taxon>
    </lineage>
</organism>
<keyword evidence="1" id="KW-1133">Transmembrane helix</keyword>
<reference evidence="2" key="1">
    <citation type="submission" date="2018-06" db="EMBL/GenBank/DDBJ databases">
        <authorList>
            <consortium name="Pathogen Informatics"/>
            <person name="Doyle S."/>
        </authorList>
    </citation>
    <scope>NUCLEOTIDE SEQUENCE</scope>
    <source>
        <strain evidence="2">NCTC13307</strain>
    </source>
</reference>
<evidence type="ECO:0000313" key="2">
    <source>
        <dbReference type="EMBL" id="SUY25659.1"/>
    </source>
</evidence>
<dbReference type="GeneID" id="66354686"/>
<protein>
    <submittedName>
        <fullName evidence="2">Uncharacterized protein</fullName>
    </submittedName>
</protein>
<feature type="transmembrane region" description="Helical" evidence="1">
    <location>
        <begin position="73"/>
        <end position="90"/>
    </location>
</feature>
<dbReference type="KEGG" id="pdf:CD630DERM_22930"/>
<keyword evidence="1" id="KW-0472">Membrane</keyword>
<name>A0A346UT10_CLODI</name>
<dbReference type="RefSeq" id="WP_011861513.1">
    <property type="nucleotide sequence ID" value="NZ_BINH01000418.1"/>
</dbReference>
<keyword evidence="1" id="KW-0812">Transmembrane</keyword>
<sequence length="98" mass="11898">MYFKTYILKREVNNKQLEITRSFDLDNLICTATEILKDNEIDLIITDEVNNVVWRNEKSTPPARECLVIAIEVYWWYTSIFLLYHINYVIKKNYLNRF</sequence>
<proteinExistence type="predicted"/>
<evidence type="ECO:0000256" key="1">
    <source>
        <dbReference type="SAM" id="Phobius"/>
    </source>
</evidence>
<dbReference type="EMBL" id="UFWD01000001">
    <property type="protein sequence ID" value="SUY25659.1"/>
    <property type="molecule type" value="Genomic_DNA"/>
</dbReference>
<accession>A0A346UT10</accession>